<dbReference type="InterPro" id="IPR026444">
    <property type="entry name" value="Secre_tail"/>
</dbReference>
<keyword evidence="3" id="KW-1185">Reference proteome</keyword>
<evidence type="ECO:0000313" key="3">
    <source>
        <dbReference type="Proteomes" id="UP001501153"/>
    </source>
</evidence>
<dbReference type="SMART" id="SM00060">
    <property type="entry name" value="FN3"/>
    <property type="match status" value="2"/>
</dbReference>
<comment type="caution">
    <text evidence="2">The sequence shown here is derived from an EMBL/GenBank/DDBJ whole genome shotgun (WGS) entry which is preliminary data.</text>
</comment>
<dbReference type="Pfam" id="PF00041">
    <property type="entry name" value="fn3"/>
    <property type="match status" value="1"/>
</dbReference>
<feature type="domain" description="Fibronectin type-III" evidence="1">
    <location>
        <begin position="238"/>
        <end position="325"/>
    </location>
</feature>
<evidence type="ECO:0000259" key="1">
    <source>
        <dbReference type="PROSITE" id="PS50853"/>
    </source>
</evidence>
<organism evidence="2 3">
    <name type="scientific">Hymenobacter saemangeumensis</name>
    <dbReference type="NCBI Taxonomy" id="1084522"/>
    <lineage>
        <taxon>Bacteria</taxon>
        <taxon>Pseudomonadati</taxon>
        <taxon>Bacteroidota</taxon>
        <taxon>Cytophagia</taxon>
        <taxon>Cytophagales</taxon>
        <taxon>Hymenobacteraceae</taxon>
        <taxon>Hymenobacter</taxon>
    </lineage>
</organism>
<dbReference type="EMBL" id="BAABGZ010000076">
    <property type="protein sequence ID" value="GAA4366704.1"/>
    <property type="molecule type" value="Genomic_DNA"/>
</dbReference>
<gene>
    <name evidence="2" type="ORF">GCM10023185_38050</name>
</gene>
<dbReference type="InterPro" id="IPR011635">
    <property type="entry name" value="CARDB"/>
</dbReference>
<dbReference type="Gene3D" id="2.60.120.380">
    <property type="match status" value="1"/>
</dbReference>
<dbReference type="Proteomes" id="UP001501153">
    <property type="component" value="Unassembled WGS sequence"/>
</dbReference>
<dbReference type="SUPFAM" id="SSF49265">
    <property type="entry name" value="Fibronectin type III"/>
    <property type="match status" value="1"/>
</dbReference>
<protein>
    <recommendedName>
        <fullName evidence="1">Fibronectin type-III domain-containing protein</fullName>
    </recommendedName>
</protein>
<accession>A0ABP8IRW6</accession>
<dbReference type="CDD" id="cd00063">
    <property type="entry name" value="FN3"/>
    <property type="match status" value="1"/>
</dbReference>
<sequence length="831" mass="82581">MVPASGSVVVTTSAVAGSSLTDTVLGLYSGTCAALTQIGCNDDANGLYSSVTVAGLPAGSTIYARVFSYDATPTGQFGICAVGGSAAPANDNPSGAIALTMGSTCTPTNGTNAGATTTTPSGYTNPGGCGIAVSPRDVFYTFTTAASGAGSTAATVTVTGNPAGLVRVFQSAGGAAGPFTEVSCSAGTTNNTVASPLGLTNLTPNTTYYISVSGYGSNDTQGAFTICVTNSATPTCGNPTALSVSNVTNTSATFSFTAGANNTSYIVTLTPQGGMATTISPNPTSSPVQLTGLTPNTQYTLTIQSQCANGGMGTALSGTFTTQAGAAPVNDNPSGAVTLAISSTCTPTSGTNAGATTTTANGYTNPGTGCGIAINPKDVWYRFTTAASGLGSTAVTITVTGAPAGYLRLFSSTGGASGPFTEVACASGGNNNTVSAPLSVNTLMPNTTYYVSVAGYGSNDTQGAFTICVTSTPNNDLAVQSIQTLGTVSSYASPVGVQVVIRNAGVAATTARNVTLTVSGATTYTSTQPVPAIAVGATAIVTFPAFPITASTGTNTITVTLPADDAPANNTATTQQAVSSNMLSYTTPGTTTFAGGFGSNTAANATVYVRYTTNTTPTTVTAVTPTFAGTATASNNYEVVITDASGANGAPGMVLYTSPARVRPLAGGADVVPIPNIAVSGSFYVGVRQLTTTNFGLAYENESPLRTGTFLFSTNGMTFTDLSTAGTTFRPAVAVTLRNPLATRNDALAATVGLYPNPAHRAFTLAVPAGKLHNASATLYNGLGQVVQQRQLNLPVAGGEATFDVAGLAAGVYTLQLKTGAELVVKRVVVE</sequence>
<dbReference type="Pfam" id="PF07705">
    <property type="entry name" value="CARDB"/>
    <property type="match status" value="1"/>
</dbReference>
<proteinExistence type="predicted"/>
<dbReference type="Gene3D" id="2.60.40.10">
    <property type="entry name" value="Immunoglobulins"/>
    <property type="match status" value="1"/>
</dbReference>
<reference evidence="3" key="1">
    <citation type="journal article" date="2019" name="Int. J. Syst. Evol. Microbiol.">
        <title>The Global Catalogue of Microorganisms (GCM) 10K type strain sequencing project: providing services to taxonomists for standard genome sequencing and annotation.</title>
        <authorList>
            <consortium name="The Broad Institute Genomics Platform"/>
            <consortium name="The Broad Institute Genome Sequencing Center for Infectious Disease"/>
            <person name="Wu L."/>
            <person name="Ma J."/>
        </authorList>
    </citation>
    <scope>NUCLEOTIDE SEQUENCE [LARGE SCALE GENOMIC DNA]</scope>
    <source>
        <strain evidence="3">JCM 17923</strain>
    </source>
</reference>
<dbReference type="Pfam" id="PF18962">
    <property type="entry name" value="Por_Secre_tail"/>
    <property type="match status" value="1"/>
</dbReference>
<dbReference type="InterPro" id="IPR003961">
    <property type="entry name" value="FN3_dom"/>
</dbReference>
<evidence type="ECO:0000313" key="2">
    <source>
        <dbReference type="EMBL" id="GAA4366704.1"/>
    </source>
</evidence>
<dbReference type="InterPro" id="IPR036116">
    <property type="entry name" value="FN3_sf"/>
</dbReference>
<name>A0ABP8IRW6_9BACT</name>
<dbReference type="NCBIfam" id="TIGR04183">
    <property type="entry name" value="Por_Secre_tail"/>
    <property type="match status" value="1"/>
</dbReference>
<dbReference type="InterPro" id="IPR013783">
    <property type="entry name" value="Ig-like_fold"/>
</dbReference>
<dbReference type="PROSITE" id="PS50853">
    <property type="entry name" value="FN3"/>
    <property type="match status" value="1"/>
</dbReference>